<keyword evidence="2" id="KW-1185">Reference proteome</keyword>
<sequence>MKIKLLFLFICTIVISCSVKKEVSRLYGKDYTQILLKTDKTFKYRTYLGVGGEIKRTGTWSEHKGDTIFLNTYNQPKNKTTTYKGIVNPDLKNKVIISIRDFELQLGFLTIEINDGEITKSADENGIVEFEVDQINNITYYYMGEISEKIKISNPDFNEINILIRDLDLEIVPNYFTDMPIVVTNKKVVFYPNNQEKRFERKRASINKKQWK</sequence>
<dbReference type="RefSeq" id="WP_054560652.1">
    <property type="nucleotide sequence ID" value="NZ_LDJX01000016.1"/>
</dbReference>
<protein>
    <recommendedName>
        <fullName evidence="3">Lipoprotein</fullName>
    </recommendedName>
</protein>
<dbReference type="STRING" id="1300341.I595_3733"/>
<evidence type="ECO:0000313" key="1">
    <source>
        <dbReference type="EMBL" id="KPM30173.1"/>
    </source>
</evidence>
<accession>A0A0P7AR55</accession>
<evidence type="ECO:0008006" key="3">
    <source>
        <dbReference type="Google" id="ProtNLM"/>
    </source>
</evidence>
<comment type="caution">
    <text evidence="1">The sequence shown here is derived from an EMBL/GenBank/DDBJ whole genome shotgun (WGS) entry which is preliminary data.</text>
</comment>
<name>A0A0P7AR55_9FLAO</name>
<dbReference type="OrthoDB" id="1421328at2"/>
<organism evidence="1 2">
    <name type="scientific">Croceitalea dokdonensis DOKDO 023</name>
    <dbReference type="NCBI Taxonomy" id="1300341"/>
    <lineage>
        <taxon>Bacteria</taxon>
        <taxon>Pseudomonadati</taxon>
        <taxon>Bacteroidota</taxon>
        <taxon>Flavobacteriia</taxon>
        <taxon>Flavobacteriales</taxon>
        <taxon>Flavobacteriaceae</taxon>
        <taxon>Croceitalea</taxon>
    </lineage>
</organism>
<dbReference type="PROSITE" id="PS51257">
    <property type="entry name" value="PROKAR_LIPOPROTEIN"/>
    <property type="match status" value="1"/>
</dbReference>
<proteinExistence type="predicted"/>
<dbReference type="AlphaFoldDB" id="A0A0P7AR55"/>
<gene>
    <name evidence="1" type="ORF">I595_3733</name>
</gene>
<reference evidence="1 2" key="1">
    <citation type="submission" date="2015-09" db="EMBL/GenBank/DDBJ databases">
        <title>Genome sequence of the marine flavobacterium Croceitalea dokdonensis DOKDO 023 that contains proton- and sodium-pumping rhodopsins.</title>
        <authorList>
            <person name="Kwon S.-K."/>
            <person name="Lee H.K."/>
            <person name="Kwak M.-J."/>
            <person name="Kim J.F."/>
        </authorList>
    </citation>
    <scope>NUCLEOTIDE SEQUENCE [LARGE SCALE GENOMIC DNA]</scope>
    <source>
        <strain evidence="1 2">DOKDO 023</strain>
    </source>
</reference>
<dbReference type="Proteomes" id="UP000050280">
    <property type="component" value="Unassembled WGS sequence"/>
</dbReference>
<dbReference type="EMBL" id="LDJX01000016">
    <property type="protein sequence ID" value="KPM30173.1"/>
    <property type="molecule type" value="Genomic_DNA"/>
</dbReference>
<evidence type="ECO:0000313" key="2">
    <source>
        <dbReference type="Proteomes" id="UP000050280"/>
    </source>
</evidence>